<dbReference type="Gene3D" id="3.40.50.720">
    <property type="entry name" value="NAD(P)-binding Rossmann-like Domain"/>
    <property type="match status" value="1"/>
</dbReference>
<evidence type="ECO:0000313" key="3">
    <source>
        <dbReference type="EMBL" id="BBY76751.1"/>
    </source>
</evidence>
<dbReference type="Pfam" id="PF13561">
    <property type="entry name" value="adh_short_C2"/>
    <property type="match status" value="1"/>
</dbReference>
<dbReference type="PANTHER" id="PTHR42760">
    <property type="entry name" value="SHORT-CHAIN DEHYDROGENASES/REDUCTASES FAMILY MEMBER"/>
    <property type="match status" value="1"/>
</dbReference>
<keyword evidence="2" id="KW-0560">Oxidoreductase</keyword>
<dbReference type="GO" id="GO:0030497">
    <property type="term" value="P:fatty acid elongation"/>
    <property type="evidence" value="ECO:0007669"/>
    <property type="project" value="TreeGrafter"/>
</dbReference>
<dbReference type="SUPFAM" id="SSF51735">
    <property type="entry name" value="NAD(P)-binding Rossmann-fold domains"/>
    <property type="match status" value="1"/>
</dbReference>
<dbReference type="Proteomes" id="UP000466554">
    <property type="component" value="Chromosome"/>
</dbReference>
<dbReference type="InterPro" id="IPR036291">
    <property type="entry name" value="NAD(P)-bd_dom_sf"/>
</dbReference>
<dbReference type="RefSeq" id="WP_163767062.1">
    <property type="nucleotide sequence ID" value="NZ_AP022598.1"/>
</dbReference>
<name>A0A7I7U730_MYCPF</name>
<dbReference type="PANTHER" id="PTHR42760:SF135">
    <property type="entry name" value="BLL7886 PROTEIN"/>
    <property type="match status" value="1"/>
</dbReference>
<dbReference type="AlphaFoldDB" id="A0A7I7U730"/>
<comment type="similarity">
    <text evidence="1">Belongs to the short-chain dehydrogenases/reductases (SDR) family.</text>
</comment>
<gene>
    <name evidence="3" type="ORF">MPRF_36500</name>
</gene>
<dbReference type="PROSITE" id="PS00061">
    <property type="entry name" value="ADH_SHORT"/>
    <property type="match status" value="1"/>
</dbReference>
<dbReference type="InterPro" id="IPR002347">
    <property type="entry name" value="SDR_fam"/>
</dbReference>
<dbReference type="GO" id="GO:0016616">
    <property type="term" value="F:oxidoreductase activity, acting on the CH-OH group of donors, NAD or NADP as acceptor"/>
    <property type="evidence" value="ECO:0007669"/>
    <property type="project" value="TreeGrafter"/>
</dbReference>
<proteinExistence type="inferred from homology"/>
<dbReference type="FunFam" id="3.40.50.720:FF:000084">
    <property type="entry name" value="Short-chain dehydrogenase reductase"/>
    <property type="match status" value="1"/>
</dbReference>
<dbReference type="PRINTS" id="PR00080">
    <property type="entry name" value="SDRFAMILY"/>
</dbReference>
<dbReference type="CDD" id="cd05233">
    <property type="entry name" value="SDR_c"/>
    <property type="match status" value="1"/>
</dbReference>
<dbReference type="InterPro" id="IPR020904">
    <property type="entry name" value="Sc_DH/Rdtase_CS"/>
</dbReference>
<evidence type="ECO:0000256" key="2">
    <source>
        <dbReference type="ARBA" id="ARBA00023002"/>
    </source>
</evidence>
<reference evidence="3 4" key="1">
    <citation type="journal article" date="2019" name="Emerg. Microbes Infect.">
        <title>Comprehensive subspecies identification of 175 nontuberculous mycobacteria species based on 7547 genomic profiles.</title>
        <authorList>
            <person name="Matsumoto Y."/>
            <person name="Kinjo T."/>
            <person name="Motooka D."/>
            <person name="Nabeya D."/>
            <person name="Jung N."/>
            <person name="Uechi K."/>
            <person name="Horii T."/>
            <person name="Iida T."/>
            <person name="Fujita J."/>
            <person name="Nakamura S."/>
        </authorList>
    </citation>
    <scope>NUCLEOTIDE SEQUENCE [LARGE SCALE GENOMIC DNA]</scope>
    <source>
        <strain evidence="3 4">JCM 6367</strain>
    </source>
</reference>
<evidence type="ECO:0000256" key="1">
    <source>
        <dbReference type="ARBA" id="ARBA00006484"/>
    </source>
</evidence>
<evidence type="ECO:0000313" key="4">
    <source>
        <dbReference type="Proteomes" id="UP000466554"/>
    </source>
</evidence>
<sequence>MTATTAGLAGRVVAITGASGGIGRVLARRYAARGAAVALLARRADELAITADAVTATGGAASVHVIDIRDEAQCADAVSAIAARWDRLDVLVNNAAVPGTDQPVSEATLDNWWDVLATNLVAPAILARETLRQIMIPARSGNIQFVSSSAARSVVPCKAHYAAAKLGLSALAQTLALEVGASGIRVNTLVLGSVEGELMDAYIARRSAEDGVDAGTVRARLSATNKLGRLISPEEVADVSLWLASDAASAMTGQDVFVTGG</sequence>
<dbReference type="PRINTS" id="PR00081">
    <property type="entry name" value="GDHRDH"/>
</dbReference>
<dbReference type="EMBL" id="AP022598">
    <property type="protein sequence ID" value="BBY76751.1"/>
    <property type="molecule type" value="Genomic_DNA"/>
</dbReference>
<protein>
    <submittedName>
        <fullName evidence="3">Short-chain dehydrogenase</fullName>
    </submittedName>
</protein>
<organism evidence="3 4">
    <name type="scientific">Mycolicibacterium parafortuitum</name>
    <name type="common">Mycobacterium parafortuitum</name>
    <dbReference type="NCBI Taxonomy" id="39692"/>
    <lineage>
        <taxon>Bacteria</taxon>
        <taxon>Bacillati</taxon>
        <taxon>Actinomycetota</taxon>
        <taxon>Actinomycetes</taxon>
        <taxon>Mycobacteriales</taxon>
        <taxon>Mycobacteriaceae</taxon>
        <taxon>Mycolicibacterium</taxon>
    </lineage>
</organism>
<accession>A0A7I7U730</accession>